<proteinExistence type="predicted"/>
<evidence type="ECO:0000259" key="1">
    <source>
        <dbReference type="Pfam" id="PF23728"/>
    </source>
</evidence>
<dbReference type="InterPro" id="IPR056944">
    <property type="entry name" value="Tubby_C-like"/>
</dbReference>
<accession>A0A220U761</accession>
<dbReference type="RefSeq" id="WP_089063144.1">
    <property type="nucleotide sequence ID" value="NZ_CP022315.1"/>
</dbReference>
<protein>
    <recommendedName>
        <fullName evidence="1">Tubby C-terminal domain-containing protein</fullName>
    </recommendedName>
</protein>
<feature type="domain" description="Tubby C-terminal" evidence="1">
    <location>
        <begin position="2"/>
        <end position="170"/>
    </location>
</feature>
<dbReference type="Pfam" id="PF23728">
    <property type="entry name" value="Tubby_C_like"/>
    <property type="match status" value="1"/>
</dbReference>
<evidence type="ECO:0000313" key="2">
    <source>
        <dbReference type="EMBL" id="ASK63885.1"/>
    </source>
</evidence>
<dbReference type="OrthoDB" id="2707333at2"/>
<gene>
    <name evidence="2" type="ORF">CFK37_17830</name>
</gene>
<name>A0A220U761_9BACI</name>
<reference evidence="2 3" key="1">
    <citation type="submission" date="2017-07" db="EMBL/GenBank/DDBJ databases">
        <title>Virgibacillus sp. LM2416.</title>
        <authorList>
            <person name="Tak E.J."/>
            <person name="Bae J.-W."/>
        </authorList>
    </citation>
    <scope>NUCLEOTIDE SEQUENCE [LARGE SCALE GENOMIC DNA]</scope>
    <source>
        <strain evidence="2 3">LM2416</strain>
    </source>
</reference>
<dbReference type="Proteomes" id="UP000198312">
    <property type="component" value="Chromosome"/>
</dbReference>
<dbReference type="AlphaFoldDB" id="A0A220U761"/>
<evidence type="ECO:0000313" key="3">
    <source>
        <dbReference type="Proteomes" id="UP000198312"/>
    </source>
</evidence>
<dbReference type="KEGG" id="vil:CFK37_17830"/>
<keyword evidence="3" id="KW-1185">Reference proteome</keyword>
<organism evidence="2 3">
    <name type="scientific">Virgibacillus phasianinus</name>
    <dbReference type="NCBI Taxonomy" id="2017483"/>
    <lineage>
        <taxon>Bacteria</taxon>
        <taxon>Bacillati</taxon>
        <taxon>Bacillota</taxon>
        <taxon>Bacilli</taxon>
        <taxon>Bacillales</taxon>
        <taxon>Bacillaceae</taxon>
        <taxon>Virgibacillus</taxon>
    </lineage>
</organism>
<dbReference type="EMBL" id="CP022315">
    <property type="protein sequence ID" value="ASK63885.1"/>
    <property type="molecule type" value="Genomic_DNA"/>
</dbReference>
<sequence>MYEYRFYNTISTKASSVYDENTNEIGTITKKYANPIQKIGDILLNGRFFVNYELKNTNHQVVFQSKKELNPLKRRQYYINYSQNDTDYSVHLVDKKSFNVGQNTTFTFNEETYELEQAVMDWARIKKDGSIVAEWKSSLKPPFKAYFNLIDKEYENDILFLLGIFHTYLHAA</sequence>